<comment type="caution">
    <text evidence="2">The sequence shown here is derived from an EMBL/GenBank/DDBJ whole genome shotgun (WGS) entry which is preliminary data.</text>
</comment>
<keyword evidence="3" id="KW-1185">Reference proteome</keyword>
<dbReference type="EMBL" id="CAJVPS010000320">
    <property type="protein sequence ID" value="CAG8476383.1"/>
    <property type="molecule type" value="Genomic_DNA"/>
</dbReference>
<organism evidence="2 3">
    <name type="scientific">Ambispora leptoticha</name>
    <dbReference type="NCBI Taxonomy" id="144679"/>
    <lineage>
        <taxon>Eukaryota</taxon>
        <taxon>Fungi</taxon>
        <taxon>Fungi incertae sedis</taxon>
        <taxon>Mucoromycota</taxon>
        <taxon>Glomeromycotina</taxon>
        <taxon>Glomeromycetes</taxon>
        <taxon>Archaeosporales</taxon>
        <taxon>Ambisporaceae</taxon>
        <taxon>Ambispora</taxon>
    </lineage>
</organism>
<sequence>MLNILSVHLLDAKERGAESASLPSPKTILARQQLLARRGNPPQKACNVREEDMNTG</sequence>
<evidence type="ECO:0000313" key="3">
    <source>
        <dbReference type="Proteomes" id="UP000789508"/>
    </source>
</evidence>
<gene>
    <name evidence="2" type="ORF">ALEPTO_LOCUS2261</name>
</gene>
<evidence type="ECO:0000313" key="2">
    <source>
        <dbReference type="EMBL" id="CAG8476383.1"/>
    </source>
</evidence>
<accession>A0A9N8W936</accession>
<feature type="region of interest" description="Disordered" evidence="1">
    <location>
        <begin position="36"/>
        <end position="56"/>
    </location>
</feature>
<name>A0A9N8W936_9GLOM</name>
<evidence type="ECO:0000256" key="1">
    <source>
        <dbReference type="SAM" id="MobiDB-lite"/>
    </source>
</evidence>
<feature type="compositionally biased region" description="Basic and acidic residues" evidence="1">
    <location>
        <begin position="47"/>
        <end position="56"/>
    </location>
</feature>
<reference evidence="2" key="1">
    <citation type="submission" date="2021-06" db="EMBL/GenBank/DDBJ databases">
        <authorList>
            <person name="Kallberg Y."/>
            <person name="Tangrot J."/>
            <person name="Rosling A."/>
        </authorList>
    </citation>
    <scope>NUCLEOTIDE SEQUENCE</scope>
    <source>
        <strain evidence="2">FL130A</strain>
    </source>
</reference>
<dbReference type="AlphaFoldDB" id="A0A9N8W936"/>
<proteinExistence type="predicted"/>
<dbReference type="Proteomes" id="UP000789508">
    <property type="component" value="Unassembled WGS sequence"/>
</dbReference>
<protein>
    <submittedName>
        <fullName evidence="2">12069_t:CDS:1</fullName>
    </submittedName>
</protein>